<dbReference type="InterPro" id="IPR039525">
    <property type="entry name" value="RNF126-like_zinc-ribbon"/>
</dbReference>
<keyword evidence="6" id="KW-0833">Ubl conjugation pathway</keyword>
<dbReference type="AlphaFoldDB" id="A0A1R2CB15"/>
<dbReference type="Pfam" id="PF14369">
    <property type="entry name" value="Zn_ribbon_19"/>
    <property type="match status" value="1"/>
</dbReference>
<dbReference type="PANTHER" id="PTHR15710">
    <property type="entry name" value="E3 UBIQUITIN-PROTEIN LIGASE PRAJA"/>
    <property type="match status" value="1"/>
</dbReference>
<proteinExistence type="predicted"/>
<sequence>MEFWCHVCKRETEVSTSKVCNSCQKNFVEEIDLAEQHPRNFVPYNSNSRGRLVTELILMPTIRSFRQSNTANEIDTSLDALIHQLMLNDPNRYGPPPASKNSIMGLNEINITSEIIRNRGALHRGVDEFGQKIDVEKFTIECSICKEEFDVGDQAVDMPCLHLFHKVCIISWLEAHNNCPVCRYEFPTDDPDYEARRLSK</sequence>
<keyword evidence="3" id="KW-0808">Transferase</keyword>
<comment type="catalytic activity">
    <reaction evidence="1">
        <text>S-ubiquitinyl-[E2 ubiquitin-conjugating enzyme]-L-cysteine + [acceptor protein]-L-lysine = [E2 ubiquitin-conjugating enzyme]-L-cysteine + N(6)-ubiquitinyl-[acceptor protein]-L-lysine.</text>
        <dbReference type="EC" id="2.3.2.27"/>
    </reaction>
</comment>
<comment type="caution">
    <text evidence="10">The sequence shown here is derived from an EMBL/GenBank/DDBJ whole genome shotgun (WGS) entry which is preliminary data.</text>
</comment>
<evidence type="ECO:0000256" key="6">
    <source>
        <dbReference type="ARBA" id="ARBA00022786"/>
    </source>
</evidence>
<dbReference type="EC" id="2.3.2.27" evidence="2"/>
<feature type="domain" description="RING-type" evidence="9">
    <location>
        <begin position="142"/>
        <end position="183"/>
    </location>
</feature>
<dbReference type="InterPro" id="IPR013083">
    <property type="entry name" value="Znf_RING/FYVE/PHD"/>
</dbReference>
<dbReference type="Proteomes" id="UP000187209">
    <property type="component" value="Unassembled WGS sequence"/>
</dbReference>
<dbReference type="Pfam" id="PF13639">
    <property type="entry name" value="zf-RING_2"/>
    <property type="match status" value="1"/>
</dbReference>
<dbReference type="InterPro" id="IPR001841">
    <property type="entry name" value="Znf_RING"/>
</dbReference>
<evidence type="ECO:0000313" key="11">
    <source>
        <dbReference type="Proteomes" id="UP000187209"/>
    </source>
</evidence>
<protein>
    <recommendedName>
        <fullName evidence="2">RING-type E3 ubiquitin transferase</fullName>
        <ecNumber evidence="2">2.3.2.27</ecNumber>
    </recommendedName>
</protein>
<keyword evidence="4" id="KW-0479">Metal-binding</keyword>
<dbReference type="PROSITE" id="PS50089">
    <property type="entry name" value="ZF_RING_2"/>
    <property type="match status" value="1"/>
</dbReference>
<evidence type="ECO:0000313" key="10">
    <source>
        <dbReference type="EMBL" id="OMJ86204.1"/>
    </source>
</evidence>
<dbReference type="GO" id="GO:0016567">
    <property type="term" value="P:protein ubiquitination"/>
    <property type="evidence" value="ECO:0007669"/>
    <property type="project" value="TreeGrafter"/>
</dbReference>
<keyword evidence="11" id="KW-1185">Reference proteome</keyword>
<dbReference type="OrthoDB" id="421575at2759"/>
<evidence type="ECO:0000256" key="7">
    <source>
        <dbReference type="ARBA" id="ARBA00022833"/>
    </source>
</evidence>
<dbReference type="GO" id="GO:0005737">
    <property type="term" value="C:cytoplasm"/>
    <property type="evidence" value="ECO:0007669"/>
    <property type="project" value="TreeGrafter"/>
</dbReference>
<dbReference type="EMBL" id="MPUH01000213">
    <property type="protein sequence ID" value="OMJ86204.1"/>
    <property type="molecule type" value="Genomic_DNA"/>
</dbReference>
<dbReference type="SMART" id="SM00184">
    <property type="entry name" value="RING"/>
    <property type="match status" value="1"/>
</dbReference>
<dbReference type="PANTHER" id="PTHR15710:SF217">
    <property type="entry name" value="E3 UBIQUITIN-PROTEIN LIGASE RDUF2"/>
    <property type="match status" value="1"/>
</dbReference>
<name>A0A1R2CB15_9CILI</name>
<dbReference type="Gene3D" id="3.30.40.10">
    <property type="entry name" value="Zinc/RING finger domain, C3HC4 (zinc finger)"/>
    <property type="match status" value="1"/>
</dbReference>
<evidence type="ECO:0000256" key="3">
    <source>
        <dbReference type="ARBA" id="ARBA00022679"/>
    </source>
</evidence>
<evidence type="ECO:0000256" key="2">
    <source>
        <dbReference type="ARBA" id="ARBA00012483"/>
    </source>
</evidence>
<gene>
    <name evidence="10" type="ORF">SteCoe_12344</name>
</gene>
<keyword evidence="7" id="KW-0862">Zinc</keyword>
<evidence type="ECO:0000256" key="1">
    <source>
        <dbReference type="ARBA" id="ARBA00000900"/>
    </source>
</evidence>
<evidence type="ECO:0000259" key="9">
    <source>
        <dbReference type="PROSITE" id="PS50089"/>
    </source>
</evidence>
<evidence type="ECO:0000256" key="8">
    <source>
        <dbReference type="PROSITE-ProRule" id="PRU00175"/>
    </source>
</evidence>
<reference evidence="10 11" key="1">
    <citation type="submission" date="2016-11" db="EMBL/GenBank/DDBJ databases">
        <title>The macronuclear genome of Stentor coeruleus: a giant cell with tiny introns.</title>
        <authorList>
            <person name="Slabodnick M."/>
            <person name="Ruby J.G."/>
            <person name="Reiff S.B."/>
            <person name="Swart E.C."/>
            <person name="Gosai S."/>
            <person name="Prabakaran S."/>
            <person name="Witkowska E."/>
            <person name="Larue G.E."/>
            <person name="Fisher S."/>
            <person name="Freeman R.M."/>
            <person name="Gunawardena J."/>
            <person name="Chu W."/>
            <person name="Stover N.A."/>
            <person name="Gregory B.D."/>
            <person name="Nowacki M."/>
            <person name="Derisi J."/>
            <person name="Roy S.W."/>
            <person name="Marshall W.F."/>
            <person name="Sood P."/>
        </authorList>
    </citation>
    <scope>NUCLEOTIDE SEQUENCE [LARGE SCALE GENOMIC DNA]</scope>
    <source>
        <strain evidence="10">WM001</strain>
    </source>
</reference>
<dbReference type="SUPFAM" id="SSF57850">
    <property type="entry name" value="RING/U-box"/>
    <property type="match status" value="1"/>
</dbReference>
<keyword evidence="5 8" id="KW-0863">Zinc-finger</keyword>
<organism evidence="10 11">
    <name type="scientific">Stentor coeruleus</name>
    <dbReference type="NCBI Taxonomy" id="5963"/>
    <lineage>
        <taxon>Eukaryota</taxon>
        <taxon>Sar</taxon>
        <taxon>Alveolata</taxon>
        <taxon>Ciliophora</taxon>
        <taxon>Postciliodesmatophora</taxon>
        <taxon>Heterotrichea</taxon>
        <taxon>Heterotrichida</taxon>
        <taxon>Stentoridae</taxon>
        <taxon>Stentor</taxon>
    </lineage>
</organism>
<evidence type="ECO:0000256" key="5">
    <source>
        <dbReference type="ARBA" id="ARBA00022771"/>
    </source>
</evidence>
<accession>A0A1R2CB15</accession>
<dbReference type="GO" id="GO:0061630">
    <property type="term" value="F:ubiquitin protein ligase activity"/>
    <property type="evidence" value="ECO:0007669"/>
    <property type="project" value="UniProtKB-EC"/>
</dbReference>
<evidence type="ECO:0000256" key="4">
    <source>
        <dbReference type="ARBA" id="ARBA00022723"/>
    </source>
</evidence>
<dbReference type="GO" id="GO:0008270">
    <property type="term" value="F:zinc ion binding"/>
    <property type="evidence" value="ECO:0007669"/>
    <property type="project" value="UniProtKB-KW"/>
</dbReference>